<evidence type="ECO:0000256" key="9">
    <source>
        <dbReference type="PIRSR" id="PIRSR000077-1"/>
    </source>
</evidence>
<dbReference type="AlphaFoldDB" id="A0A0L6U2N4"/>
<evidence type="ECO:0000256" key="6">
    <source>
        <dbReference type="ARBA" id="ARBA00023284"/>
    </source>
</evidence>
<evidence type="ECO:0000313" key="13">
    <source>
        <dbReference type="Proteomes" id="UP000036873"/>
    </source>
</evidence>
<dbReference type="NCBIfam" id="TIGR01068">
    <property type="entry name" value="thioredoxin"/>
    <property type="match status" value="1"/>
</dbReference>
<evidence type="ECO:0000256" key="2">
    <source>
        <dbReference type="ARBA" id="ARBA00020570"/>
    </source>
</evidence>
<dbReference type="PIRSF" id="PIRSF000077">
    <property type="entry name" value="Thioredoxin"/>
    <property type="match status" value="1"/>
</dbReference>
<feature type="domain" description="Thioredoxin" evidence="11">
    <location>
        <begin position="1"/>
        <end position="103"/>
    </location>
</feature>
<accession>A0A0L6U2N4</accession>
<comment type="similarity">
    <text evidence="1 8">Belongs to the thioredoxin family.</text>
</comment>
<dbReference type="EMBL" id="LGYO01000011">
    <property type="protein sequence ID" value="KNZ42612.1"/>
    <property type="molecule type" value="Genomic_DNA"/>
</dbReference>
<evidence type="ECO:0000256" key="8">
    <source>
        <dbReference type="PIRNR" id="PIRNR000077"/>
    </source>
</evidence>
<feature type="disulfide bond" description="Redox-active" evidence="10">
    <location>
        <begin position="31"/>
        <end position="34"/>
    </location>
</feature>
<proteinExistence type="inferred from homology"/>
<organism evidence="12 13">
    <name type="scientific">Acetobacterium bakii</name>
    <dbReference type="NCBI Taxonomy" id="52689"/>
    <lineage>
        <taxon>Bacteria</taxon>
        <taxon>Bacillati</taxon>
        <taxon>Bacillota</taxon>
        <taxon>Clostridia</taxon>
        <taxon>Eubacteriales</taxon>
        <taxon>Eubacteriaceae</taxon>
        <taxon>Acetobacterium</taxon>
    </lineage>
</organism>
<comment type="caution">
    <text evidence="12">The sequence shown here is derived from an EMBL/GenBank/DDBJ whole genome shotgun (WGS) entry which is preliminary data.</text>
</comment>
<dbReference type="Pfam" id="PF00085">
    <property type="entry name" value="Thioredoxin"/>
    <property type="match status" value="1"/>
</dbReference>
<evidence type="ECO:0000256" key="3">
    <source>
        <dbReference type="ARBA" id="ARBA00022448"/>
    </source>
</evidence>
<name>A0A0L6U2N4_9FIRM</name>
<evidence type="ECO:0000256" key="5">
    <source>
        <dbReference type="ARBA" id="ARBA00023157"/>
    </source>
</evidence>
<dbReference type="Gene3D" id="3.40.30.10">
    <property type="entry name" value="Glutaredoxin"/>
    <property type="match status" value="1"/>
</dbReference>
<dbReference type="Proteomes" id="UP000036873">
    <property type="component" value="Unassembled WGS sequence"/>
</dbReference>
<gene>
    <name evidence="12" type="ORF">AKG39_05520</name>
</gene>
<feature type="active site" description="Nucleophile" evidence="9">
    <location>
        <position position="31"/>
    </location>
</feature>
<dbReference type="PATRIC" id="fig|52689.4.peg.188"/>
<feature type="site" description="Deprotonates C-terminal active site Cys" evidence="9">
    <location>
        <position position="25"/>
    </location>
</feature>
<dbReference type="GO" id="GO:0005829">
    <property type="term" value="C:cytosol"/>
    <property type="evidence" value="ECO:0007669"/>
    <property type="project" value="TreeGrafter"/>
</dbReference>
<dbReference type="InterPro" id="IPR013766">
    <property type="entry name" value="Thioredoxin_domain"/>
</dbReference>
<keyword evidence="13" id="KW-1185">Reference proteome</keyword>
<evidence type="ECO:0000256" key="7">
    <source>
        <dbReference type="NCBIfam" id="TIGR01068"/>
    </source>
</evidence>
<sequence length="103" mass="11572">MSVLTITKENFEAEIMKSDKPVILDFWAPWCDHCKRLSPIIDEIGDELTDAKVGKVNVEEQQDLAVQFKVRGIPTLLAISDGKVMKTLVGERSKAEIIEMVKV</sequence>
<dbReference type="PANTHER" id="PTHR45663">
    <property type="entry name" value="GEO12009P1"/>
    <property type="match status" value="1"/>
</dbReference>
<dbReference type="SUPFAM" id="SSF52833">
    <property type="entry name" value="Thioredoxin-like"/>
    <property type="match status" value="1"/>
</dbReference>
<feature type="site" description="Contributes to redox potential value" evidence="9">
    <location>
        <position position="32"/>
    </location>
</feature>
<feature type="active site" description="Nucleophile" evidence="9">
    <location>
        <position position="34"/>
    </location>
</feature>
<dbReference type="InterPro" id="IPR005746">
    <property type="entry name" value="Thioredoxin"/>
</dbReference>
<evidence type="ECO:0000259" key="11">
    <source>
        <dbReference type="PROSITE" id="PS51352"/>
    </source>
</evidence>
<dbReference type="GO" id="GO:0015035">
    <property type="term" value="F:protein-disulfide reductase activity"/>
    <property type="evidence" value="ECO:0007669"/>
    <property type="project" value="UniProtKB-UniRule"/>
</dbReference>
<evidence type="ECO:0000256" key="10">
    <source>
        <dbReference type="PIRSR" id="PIRSR000077-4"/>
    </source>
</evidence>
<dbReference type="GO" id="GO:0045454">
    <property type="term" value="P:cell redox homeostasis"/>
    <property type="evidence" value="ECO:0007669"/>
    <property type="project" value="TreeGrafter"/>
</dbReference>
<keyword evidence="3" id="KW-0813">Transport</keyword>
<dbReference type="PRINTS" id="PR00421">
    <property type="entry name" value="THIOREDOXIN"/>
</dbReference>
<keyword evidence="6 10" id="KW-0676">Redox-active center</keyword>
<dbReference type="PROSITE" id="PS51352">
    <property type="entry name" value="THIOREDOXIN_2"/>
    <property type="match status" value="1"/>
</dbReference>
<evidence type="ECO:0000313" key="12">
    <source>
        <dbReference type="EMBL" id="KNZ42612.1"/>
    </source>
</evidence>
<dbReference type="RefSeq" id="WP_050739370.1">
    <property type="nucleotide sequence ID" value="NZ_LGYO01000011.1"/>
</dbReference>
<dbReference type="InterPro" id="IPR036249">
    <property type="entry name" value="Thioredoxin-like_sf"/>
</dbReference>
<evidence type="ECO:0000256" key="4">
    <source>
        <dbReference type="ARBA" id="ARBA00022982"/>
    </source>
</evidence>
<keyword evidence="5 10" id="KW-1015">Disulfide bond</keyword>
<dbReference type="CDD" id="cd02947">
    <property type="entry name" value="TRX_family"/>
    <property type="match status" value="1"/>
</dbReference>
<dbReference type="FunFam" id="3.40.30.10:FF:000001">
    <property type="entry name" value="Thioredoxin"/>
    <property type="match status" value="1"/>
</dbReference>
<feature type="site" description="Contributes to redox potential value" evidence="9">
    <location>
        <position position="33"/>
    </location>
</feature>
<protein>
    <recommendedName>
        <fullName evidence="2 7">Thioredoxin</fullName>
    </recommendedName>
</protein>
<reference evidence="13" key="1">
    <citation type="submission" date="2015-07" db="EMBL/GenBank/DDBJ databases">
        <title>Draft genome sequence of Acetobacterium bakii DSM 8293, a potential psychrophilic chemical producer through syngas fermentation.</title>
        <authorList>
            <person name="Song Y."/>
            <person name="Hwang S."/>
            <person name="Cho B.-K."/>
        </authorList>
    </citation>
    <scope>NUCLEOTIDE SEQUENCE [LARGE SCALE GENOMIC DNA]</scope>
    <source>
        <strain evidence="13">DSM 8239</strain>
    </source>
</reference>
<dbReference type="STRING" id="52689.AKG39_05520"/>
<evidence type="ECO:0000256" key="1">
    <source>
        <dbReference type="ARBA" id="ARBA00008987"/>
    </source>
</evidence>
<dbReference type="PANTHER" id="PTHR45663:SF11">
    <property type="entry name" value="GEO12009P1"/>
    <property type="match status" value="1"/>
</dbReference>
<keyword evidence="4" id="KW-0249">Electron transport</keyword>
<dbReference type="OrthoDB" id="9790390at2"/>